<dbReference type="InterPro" id="IPR000608">
    <property type="entry name" value="UBC"/>
</dbReference>
<accession>A0A8B8EZA1</accession>
<sequence>MAAPAQESAQVPRNFKLLDELEQGQKGIGDGSISWGLDNDDDMSLTYWNGMILGPPRTPFESRIYSLKIECGPQYPDRPPTVRFATRIKMTCVNDSSGVIDTKKLDSMRNWNRTMSIKAILQDIRRQMTLKENSKLSQPPEGSLF</sequence>
<dbReference type="Pfam" id="PF00179">
    <property type="entry name" value="UQ_con"/>
    <property type="match status" value="1"/>
</dbReference>
<dbReference type="Proteomes" id="UP000694844">
    <property type="component" value="Chromosome 5"/>
</dbReference>
<reference evidence="4" key="1">
    <citation type="submission" date="2025-08" db="UniProtKB">
        <authorList>
            <consortium name="RefSeq"/>
        </authorList>
    </citation>
    <scope>IDENTIFICATION</scope>
    <source>
        <tissue evidence="4">Whole sample</tissue>
    </source>
</reference>
<dbReference type="FunFam" id="3.10.110.10:FF:000026">
    <property type="entry name" value="Ubiquitin-conjugating enzyme E2 variant"/>
    <property type="match status" value="1"/>
</dbReference>
<dbReference type="SMART" id="SM00212">
    <property type="entry name" value="UBCc"/>
    <property type="match status" value="1"/>
</dbReference>
<feature type="domain" description="UBC core" evidence="2">
    <location>
        <begin position="12"/>
        <end position="145"/>
    </location>
</feature>
<evidence type="ECO:0000313" key="3">
    <source>
        <dbReference type="Proteomes" id="UP000694844"/>
    </source>
</evidence>
<organism evidence="3 4">
    <name type="scientific">Crassostrea virginica</name>
    <name type="common">Eastern oyster</name>
    <dbReference type="NCBI Taxonomy" id="6565"/>
    <lineage>
        <taxon>Eukaryota</taxon>
        <taxon>Metazoa</taxon>
        <taxon>Spiralia</taxon>
        <taxon>Lophotrochozoa</taxon>
        <taxon>Mollusca</taxon>
        <taxon>Bivalvia</taxon>
        <taxon>Autobranchia</taxon>
        <taxon>Pteriomorphia</taxon>
        <taxon>Ostreida</taxon>
        <taxon>Ostreoidea</taxon>
        <taxon>Ostreidae</taxon>
        <taxon>Crassostrea</taxon>
    </lineage>
</organism>
<dbReference type="RefSeq" id="XP_022344863.1">
    <property type="nucleotide sequence ID" value="XM_022489155.1"/>
</dbReference>
<keyword evidence="1" id="KW-0833">Ubl conjugation pathway</keyword>
<evidence type="ECO:0000313" key="4">
    <source>
        <dbReference type="RefSeq" id="XP_022344863.1"/>
    </source>
</evidence>
<dbReference type="InterPro" id="IPR016135">
    <property type="entry name" value="UBQ-conjugating_enzyme/RWD"/>
</dbReference>
<dbReference type="PANTHER" id="PTHR24068">
    <property type="entry name" value="UBIQUITIN-CONJUGATING ENZYME E2"/>
    <property type="match status" value="1"/>
</dbReference>
<dbReference type="OrthoDB" id="6508832at2759"/>
<protein>
    <submittedName>
        <fullName evidence="4">Ubiquitin-conjugating enzyme E2 variant 1-like</fullName>
    </submittedName>
</protein>
<dbReference type="PROSITE" id="PS50127">
    <property type="entry name" value="UBC_2"/>
    <property type="match status" value="1"/>
</dbReference>
<dbReference type="Gene3D" id="3.10.110.10">
    <property type="entry name" value="Ubiquitin Conjugating Enzyme"/>
    <property type="match status" value="1"/>
</dbReference>
<gene>
    <name evidence="4" type="primary">LOC111137617</name>
</gene>
<dbReference type="AlphaFoldDB" id="A0A8B8EZA1"/>
<dbReference type="SUPFAM" id="SSF54495">
    <property type="entry name" value="UBC-like"/>
    <property type="match status" value="1"/>
</dbReference>
<name>A0A8B8EZA1_CRAVI</name>
<dbReference type="GeneID" id="111137617"/>
<proteinExistence type="predicted"/>
<dbReference type="KEGG" id="cvn:111137617"/>
<dbReference type="CDD" id="cd23807">
    <property type="entry name" value="UEV_UBE2V"/>
    <property type="match status" value="1"/>
</dbReference>
<evidence type="ECO:0000259" key="2">
    <source>
        <dbReference type="PROSITE" id="PS50127"/>
    </source>
</evidence>
<keyword evidence="3" id="KW-1185">Reference proteome</keyword>
<evidence type="ECO:0000256" key="1">
    <source>
        <dbReference type="ARBA" id="ARBA00022786"/>
    </source>
</evidence>